<protein>
    <submittedName>
        <fullName evidence="1">Uncharacterized protein</fullName>
    </submittedName>
</protein>
<dbReference type="EMBL" id="SPHZ02000001">
    <property type="protein sequence ID" value="KAF0935072.1"/>
    <property type="molecule type" value="Genomic_DNA"/>
</dbReference>
<reference evidence="1 2" key="1">
    <citation type="submission" date="2019-11" db="EMBL/GenBank/DDBJ databases">
        <title>Whole genome sequence of Oryza granulata.</title>
        <authorList>
            <person name="Li W."/>
        </authorList>
    </citation>
    <scope>NUCLEOTIDE SEQUENCE [LARGE SCALE GENOMIC DNA]</scope>
    <source>
        <strain evidence="2">cv. Menghai</strain>
        <tissue evidence="1">Leaf</tissue>
    </source>
</reference>
<comment type="caution">
    <text evidence="1">The sequence shown here is derived from an EMBL/GenBank/DDBJ whole genome shotgun (WGS) entry which is preliminary data.</text>
</comment>
<dbReference type="Proteomes" id="UP000479710">
    <property type="component" value="Unassembled WGS sequence"/>
</dbReference>
<evidence type="ECO:0000313" key="2">
    <source>
        <dbReference type="Proteomes" id="UP000479710"/>
    </source>
</evidence>
<keyword evidence="2" id="KW-1185">Reference proteome</keyword>
<name>A0A6G1FE45_9ORYZ</name>
<proteinExistence type="predicted"/>
<dbReference type="AlphaFoldDB" id="A0A6G1FE45"/>
<organism evidence="1 2">
    <name type="scientific">Oryza meyeriana var. granulata</name>
    <dbReference type="NCBI Taxonomy" id="110450"/>
    <lineage>
        <taxon>Eukaryota</taxon>
        <taxon>Viridiplantae</taxon>
        <taxon>Streptophyta</taxon>
        <taxon>Embryophyta</taxon>
        <taxon>Tracheophyta</taxon>
        <taxon>Spermatophyta</taxon>
        <taxon>Magnoliopsida</taxon>
        <taxon>Liliopsida</taxon>
        <taxon>Poales</taxon>
        <taxon>Poaceae</taxon>
        <taxon>BOP clade</taxon>
        <taxon>Oryzoideae</taxon>
        <taxon>Oryzeae</taxon>
        <taxon>Oryzinae</taxon>
        <taxon>Oryza</taxon>
        <taxon>Oryza meyeriana</taxon>
    </lineage>
</organism>
<evidence type="ECO:0000313" key="1">
    <source>
        <dbReference type="EMBL" id="KAF0935072.1"/>
    </source>
</evidence>
<accession>A0A6G1FE45</accession>
<sequence>MPRPLVAFSNSDCRLPPDLSNLCRKNELGSTAALEQERAIAVLDLEHHHLCSDRWPLLALSSLQIQP</sequence>
<gene>
    <name evidence="1" type="ORF">E2562_030005</name>
</gene>